<organism evidence="13">
    <name type="scientific">Gordionus alpestris</name>
    <dbReference type="NCBI Taxonomy" id="1137640"/>
    <lineage>
        <taxon>Eukaryota</taxon>
        <taxon>Metazoa</taxon>
        <taxon>Ecdysozoa</taxon>
        <taxon>Nematomorpha</taxon>
        <taxon>Gordioida</taxon>
        <taxon>Chordodea</taxon>
        <taxon>Chordodoidea</taxon>
        <taxon>Parachordodidae</taxon>
        <taxon>Gordionus</taxon>
    </lineage>
</organism>
<name>A0A514ABX2_9BILA</name>
<evidence type="ECO:0000256" key="3">
    <source>
        <dbReference type="ARBA" id="ARBA00022448"/>
    </source>
</evidence>
<feature type="transmembrane region" description="Helical" evidence="12">
    <location>
        <begin position="107"/>
        <end position="127"/>
    </location>
</feature>
<accession>A0A514ABX2</accession>
<dbReference type="RefSeq" id="YP_009679955.1">
    <property type="nucleotide sequence ID" value="NC_044095.1"/>
</dbReference>
<dbReference type="EMBL" id="MG257765">
    <property type="protein sequence ID" value="QDH52421.1"/>
    <property type="molecule type" value="Genomic_DNA"/>
</dbReference>
<evidence type="ECO:0000256" key="2">
    <source>
        <dbReference type="ARBA" id="ARBA00006810"/>
    </source>
</evidence>
<keyword evidence="3" id="KW-0813">Transport</keyword>
<dbReference type="Pfam" id="PF00119">
    <property type="entry name" value="ATP-synt_A"/>
    <property type="match status" value="1"/>
</dbReference>
<keyword evidence="5 12" id="KW-0812">Transmembrane</keyword>
<dbReference type="PANTHER" id="PTHR11410:SF0">
    <property type="entry name" value="ATP SYNTHASE SUBUNIT A"/>
    <property type="match status" value="1"/>
</dbReference>
<evidence type="ECO:0000256" key="7">
    <source>
        <dbReference type="ARBA" id="ARBA00022989"/>
    </source>
</evidence>
<protein>
    <recommendedName>
        <fullName evidence="11">ATP synthase subunit a</fullName>
    </recommendedName>
</protein>
<dbReference type="InterPro" id="IPR045083">
    <property type="entry name" value="ATP_synth_F0_asu_bact/mt"/>
</dbReference>
<dbReference type="CDD" id="cd00310">
    <property type="entry name" value="ATP-synt_Fo_a_6"/>
    <property type="match status" value="1"/>
</dbReference>
<keyword evidence="10" id="KW-0066">ATP synthesis</keyword>
<evidence type="ECO:0000256" key="5">
    <source>
        <dbReference type="ARBA" id="ARBA00022692"/>
    </source>
</evidence>
<evidence type="ECO:0000256" key="12">
    <source>
        <dbReference type="SAM" id="Phobius"/>
    </source>
</evidence>
<sequence length="228" mass="26056">MMMNLFSSFDPYSVNFYMYFLICFVMSGWLFIMWQNSWENTYSNWHCKSTYREGFNSVGGFSSEAANSVKPFSVGSLTVSISMCIFSSVLSYNILSLFPYTFPITSSTLNIFMLSISLFTISISFFFKKMSLWSLIPLGSPIFLSPFLFLIELISLLIRPLTLSLRLSANITSGHILMHLCMSMFSMKPFMMLIPSVLLNLLELMVSFIQAYVYMSLISLYISESSNS</sequence>
<dbReference type="GO" id="GO:0046933">
    <property type="term" value="F:proton-transporting ATP synthase activity, rotational mechanism"/>
    <property type="evidence" value="ECO:0007669"/>
    <property type="project" value="TreeGrafter"/>
</dbReference>
<dbReference type="InterPro" id="IPR023011">
    <property type="entry name" value="ATP_synth_F0_asu_AS"/>
</dbReference>
<evidence type="ECO:0000256" key="6">
    <source>
        <dbReference type="ARBA" id="ARBA00022781"/>
    </source>
</evidence>
<keyword evidence="6" id="KW-0375">Hydrogen ion transport</keyword>
<keyword evidence="13" id="KW-0496">Mitochondrion</keyword>
<evidence type="ECO:0000313" key="13">
    <source>
        <dbReference type="EMBL" id="QDH52421.1"/>
    </source>
</evidence>
<evidence type="ECO:0000256" key="10">
    <source>
        <dbReference type="ARBA" id="ARBA00023310"/>
    </source>
</evidence>
<dbReference type="NCBIfam" id="TIGR01131">
    <property type="entry name" value="ATP_synt_6_or_A"/>
    <property type="match status" value="1"/>
</dbReference>
<evidence type="ECO:0000256" key="11">
    <source>
        <dbReference type="RuleBase" id="RU004450"/>
    </source>
</evidence>
<evidence type="ECO:0000256" key="1">
    <source>
        <dbReference type="ARBA" id="ARBA00004141"/>
    </source>
</evidence>
<feature type="transmembrane region" description="Helical" evidence="12">
    <location>
        <begin position="134"/>
        <end position="158"/>
    </location>
</feature>
<geneLocation type="mitochondrion" evidence="13"/>
<comment type="subcellular location">
    <subcellularLocation>
        <location evidence="1">Membrane</location>
        <topology evidence="1">Multi-pass membrane protein</topology>
    </subcellularLocation>
    <subcellularLocation>
        <location evidence="11">Mitochondrion inner membrane</location>
        <topology evidence="11">Multi-pass membrane protein</topology>
    </subcellularLocation>
</comment>
<proteinExistence type="inferred from homology"/>
<keyword evidence="9 12" id="KW-0472">Membrane</keyword>
<dbReference type="InterPro" id="IPR000568">
    <property type="entry name" value="ATP_synth_F0_asu"/>
</dbReference>
<dbReference type="PRINTS" id="PR00123">
    <property type="entry name" value="ATPASEA"/>
</dbReference>
<feature type="transmembrane region" description="Helical" evidence="12">
    <location>
        <begin position="197"/>
        <end position="222"/>
    </location>
</feature>
<keyword evidence="4" id="KW-0138">CF(0)</keyword>
<dbReference type="GeneID" id="41041509"/>
<dbReference type="GO" id="GO:0005743">
    <property type="term" value="C:mitochondrial inner membrane"/>
    <property type="evidence" value="ECO:0007669"/>
    <property type="project" value="UniProtKB-SubCell"/>
</dbReference>
<evidence type="ECO:0000256" key="9">
    <source>
        <dbReference type="ARBA" id="ARBA00023136"/>
    </source>
</evidence>
<feature type="transmembrane region" description="Helical" evidence="12">
    <location>
        <begin position="72"/>
        <end position="95"/>
    </location>
</feature>
<dbReference type="GO" id="GO:0045259">
    <property type="term" value="C:proton-transporting ATP synthase complex"/>
    <property type="evidence" value="ECO:0007669"/>
    <property type="project" value="UniProtKB-KW"/>
</dbReference>
<dbReference type="Gene3D" id="1.20.120.220">
    <property type="entry name" value="ATP synthase, F0 complex, subunit A"/>
    <property type="match status" value="1"/>
</dbReference>
<dbReference type="PANTHER" id="PTHR11410">
    <property type="entry name" value="ATP SYNTHASE SUBUNIT A"/>
    <property type="match status" value="1"/>
</dbReference>
<evidence type="ECO:0000256" key="4">
    <source>
        <dbReference type="ARBA" id="ARBA00022547"/>
    </source>
</evidence>
<dbReference type="PROSITE" id="PS00449">
    <property type="entry name" value="ATPASE_A"/>
    <property type="match status" value="1"/>
</dbReference>
<gene>
    <name evidence="13" type="primary">ATP6</name>
</gene>
<evidence type="ECO:0000256" key="8">
    <source>
        <dbReference type="ARBA" id="ARBA00023065"/>
    </source>
</evidence>
<dbReference type="SUPFAM" id="SSF81336">
    <property type="entry name" value="F1F0 ATP synthase subunit A"/>
    <property type="match status" value="1"/>
</dbReference>
<feature type="transmembrane region" description="Helical" evidence="12">
    <location>
        <begin position="16"/>
        <end position="34"/>
    </location>
</feature>
<dbReference type="AlphaFoldDB" id="A0A514ABX2"/>
<reference evidence="13" key="1">
    <citation type="journal article" date="2019" name="Nucleic Acids Res.">
        <title>Coding palindromes in mitochondrial genes of Nematomorpha.</title>
        <authorList>
            <person name="Mikhailov K.V."/>
            <person name="Efeykin B.D."/>
            <person name="Panchin A.Y."/>
            <person name="Knorre D.A."/>
            <person name="Logacheva M.D."/>
            <person name="Penin A.A."/>
            <person name="Muntyan M.S."/>
            <person name="Nikitin M.A."/>
            <person name="Popova O.V."/>
            <person name="Zanegina O.N."/>
            <person name="Vyssokikh M.Y."/>
            <person name="Spiridonov S.E."/>
            <person name="Aleoshin V.V."/>
            <person name="Panchin Y.V."/>
        </authorList>
    </citation>
    <scope>NUCLEOTIDE SEQUENCE</scope>
</reference>
<keyword evidence="7 12" id="KW-1133">Transmembrane helix</keyword>
<keyword evidence="8" id="KW-0406">Ion transport</keyword>
<comment type="similarity">
    <text evidence="2">Belongs to the ATPase A chain family.</text>
</comment>
<dbReference type="InterPro" id="IPR035908">
    <property type="entry name" value="F0_ATP_A_sf"/>
</dbReference>
<dbReference type="CTD" id="4508"/>